<evidence type="ECO:0000256" key="1">
    <source>
        <dbReference type="ARBA" id="ARBA00022679"/>
    </source>
</evidence>
<keyword evidence="4" id="KW-0689">Ribosomal protein</keyword>
<dbReference type="Gene3D" id="3.40.630.30">
    <property type="match status" value="1"/>
</dbReference>
<dbReference type="PROSITE" id="PS51186">
    <property type="entry name" value="GNAT"/>
    <property type="match status" value="1"/>
</dbReference>
<dbReference type="InterPro" id="IPR000182">
    <property type="entry name" value="GNAT_dom"/>
</dbReference>
<dbReference type="PANTHER" id="PTHR10908">
    <property type="entry name" value="SEROTONIN N-ACETYLTRANSFERASE"/>
    <property type="match status" value="1"/>
</dbReference>
<dbReference type="InterPro" id="IPR051635">
    <property type="entry name" value="SNAT-like"/>
</dbReference>
<gene>
    <name evidence="4" type="ORF">EDD63_10494</name>
</gene>
<sequence length="179" mass="20334">MKISIYGKKILVRQKDNIIMNIRYATLDDAQTLASIEASCFPKSEAANLHAIMMRLTTYEHCCFVLEVNNQIVSFISGMYTNTPCICDSMYDSSDMYQADGVYFAIFSVSTHPDFQGKHYASTLMNHVIATCKSQNRKGMILTCKKQLLSFYEQFGFNNQGISSSTHGDAVWYDMYLDI</sequence>
<comment type="caution">
    <text evidence="4">The sequence shown here is derived from an EMBL/GenBank/DDBJ whole genome shotgun (WGS) entry which is preliminary data.</text>
</comment>
<keyword evidence="5" id="KW-1185">Reference proteome</keyword>
<dbReference type="SUPFAM" id="SSF55729">
    <property type="entry name" value="Acyl-CoA N-acyltransferases (Nat)"/>
    <property type="match status" value="1"/>
</dbReference>
<dbReference type="GO" id="GO:0008080">
    <property type="term" value="F:N-acetyltransferase activity"/>
    <property type="evidence" value="ECO:0007669"/>
    <property type="project" value="UniProtKB-ARBA"/>
</dbReference>
<dbReference type="AlphaFoldDB" id="A0A4R8A6Y9"/>
<dbReference type="GO" id="GO:0005840">
    <property type="term" value="C:ribosome"/>
    <property type="evidence" value="ECO:0007669"/>
    <property type="project" value="UniProtKB-KW"/>
</dbReference>
<evidence type="ECO:0000259" key="3">
    <source>
        <dbReference type="PROSITE" id="PS51186"/>
    </source>
</evidence>
<keyword evidence="4" id="KW-0687">Ribonucleoprotein</keyword>
<reference evidence="4 5" key="1">
    <citation type="submission" date="2019-03" db="EMBL/GenBank/DDBJ databases">
        <title>Genomic Encyclopedia of Type Strains, Phase IV (KMG-IV): sequencing the most valuable type-strain genomes for metagenomic binning, comparative biology and taxonomic classification.</title>
        <authorList>
            <person name="Goeker M."/>
        </authorList>
    </citation>
    <scope>NUCLEOTIDE SEQUENCE [LARGE SCALE GENOMIC DNA]</scope>
    <source>
        <strain evidence="4 5">DSM 28867</strain>
    </source>
</reference>
<name>A0A4R8A6Y9_9FIRM</name>
<keyword evidence="2" id="KW-0012">Acyltransferase</keyword>
<evidence type="ECO:0000313" key="5">
    <source>
        <dbReference type="Proteomes" id="UP000294743"/>
    </source>
</evidence>
<dbReference type="Pfam" id="PF00583">
    <property type="entry name" value="Acetyltransf_1"/>
    <property type="match status" value="1"/>
</dbReference>
<dbReference type="OrthoDB" id="9800962at2"/>
<protein>
    <submittedName>
        <fullName evidence="4">Ribosomal protein S18 acetylase RimI-like enzyme</fullName>
    </submittedName>
</protein>
<keyword evidence="1" id="KW-0808">Transferase</keyword>
<evidence type="ECO:0000256" key="2">
    <source>
        <dbReference type="ARBA" id="ARBA00023315"/>
    </source>
</evidence>
<proteinExistence type="predicted"/>
<feature type="domain" description="N-acetyltransferase" evidence="3">
    <location>
        <begin position="20"/>
        <end position="178"/>
    </location>
</feature>
<dbReference type="InterPro" id="IPR016181">
    <property type="entry name" value="Acyl_CoA_acyltransferase"/>
</dbReference>
<accession>A0A4R8A6Y9</accession>
<evidence type="ECO:0000313" key="4">
    <source>
        <dbReference type="EMBL" id="TDW25564.1"/>
    </source>
</evidence>
<organism evidence="4 5">
    <name type="scientific">Breznakia blatticola</name>
    <dbReference type="NCBI Taxonomy" id="1754012"/>
    <lineage>
        <taxon>Bacteria</taxon>
        <taxon>Bacillati</taxon>
        <taxon>Bacillota</taxon>
        <taxon>Erysipelotrichia</taxon>
        <taxon>Erysipelotrichales</taxon>
        <taxon>Erysipelotrichaceae</taxon>
        <taxon>Breznakia</taxon>
    </lineage>
</organism>
<dbReference type="PANTHER" id="PTHR10908:SF0">
    <property type="entry name" value="SEROTONIN N-ACETYLTRANSFERASE"/>
    <property type="match status" value="1"/>
</dbReference>
<dbReference type="Proteomes" id="UP000294743">
    <property type="component" value="Unassembled WGS sequence"/>
</dbReference>
<dbReference type="EMBL" id="SODD01000004">
    <property type="protein sequence ID" value="TDW25564.1"/>
    <property type="molecule type" value="Genomic_DNA"/>
</dbReference>
<dbReference type="CDD" id="cd04301">
    <property type="entry name" value="NAT_SF"/>
    <property type="match status" value="1"/>
</dbReference>